<dbReference type="InterPro" id="IPR016040">
    <property type="entry name" value="NAD(P)-bd_dom"/>
</dbReference>
<dbReference type="Pfam" id="PF13460">
    <property type="entry name" value="NAD_binding_10"/>
    <property type="match status" value="1"/>
</dbReference>
<dbReference type="RefSeq" id="WP_048386938.1">
    <property type="nucleotide sequence ID" value="NZ_CP011494.1"/>
</dbReference>
<name>A0A0H4IEC1_9GAMM</name>
<dbReference type="Proteomes" id="UP000036406">
    <property type="component" value="Chromosome"/>
</dbReference>
<dbReference type="STRING" id="330734.ABA45_13560"/>
<dbReference type="PANTHER" id="PTHR15020:SF50">
    <property type="entry name" value="UPF0659 PROTEIN YMR090W"/>
    <property type="match status" value="1"/>
</dbReference>
<dbReference type="EMBL" id="CP011494">
    <property type="protein sequence ID" value="AKO53317.1"/>
    <property type="molecule type" value="Genomic_DNA"/>
</dbReference>
<protein>
    <submittedName>
        <fullName evidence="2">NAD-dependent dehydratase</fullName>
    </submittedName>
</protein>
<gene>
    <name evidence="2" type="ORF">ABA45_13560</name>
</gene>
<dbReference type="PANTHER" id="PTHR15020">
    <property type="entry name" value="FLAVIN REDUCTASE-RELATED"/>
    <property type="match status" value="1"/>
</dbReference>
<organism evidence="2 3">
    <name type="scientific">Marinobacter psychrophilus</name>
    <dbReference type="NCBI Taxonomy" id="330734"/>
    <lineage>
        <taxon>Bacteria</taxon>
        <taxon>Pseudomonadati</taxon>
        <taxon>Pseudomonadota</taxon>
        <taxon>Gammaproteobacteria</taxon>
        <taxon>Pseudomonadales</taxon>
        <taxon>Marinobacteraceae</taxon>
        <taxon>Marinobacter</taxon>
    </lineage>
</organism>
<reference evidence="2 3" key="1">
    <citation type="submission" date="2015-05" db="EMBL/GenBank/DDBJ databases">
        <title>Complete genome of Marinobacter psychrophilus strain 20041T isolated from sea-ice of the Canadian Basin.</title>
        <authorList>
            <person name="Song L."/>
            <person name="Ren L."/>
            <person name="Yu Y."/>
            <person name="Wang X."/>
        </authorList>
    </citation>
    <scope>NUCLEOTIDE SEQUENCE [LARGE SCALE GENOMIC DNA]</scope>
    <source>
        <strain evidence="2 3">20041</strain>
    </source>
</reference>
<evidence type="ECO:0000313" key="2">
    <source>
        <dbReference type="EMBL" id="AKO53317.1"/>
    </source>
</evidence>
<evidence type="ECO:0000259" key="1">
    <source>
        <dbReference type="Pfam" id="PF13460"/>
    </source>
</evidence>
<sequence length="212" mass="22898">MRVLIAGANGQIGRHLLEKMADTEHEARALIRDPEQGPDLQKLGATETVVGNLEGDCREALRSCDAVIFTAGSGPKTGPEKTVDVDQNGAINLMDTAKKMGIKRFIIVSSMRADKPGDAPEKIRHYLEAKHKADEHLMASGLTYTIVRPGPLTEDSGSSKVDIRENLDRPGDIPREDVANVLLAVLNSDNCDNRTFEVLSGTTQVDEALAAL</sequence>
<feature type="domain" description="NAD(P)-binding" evidence="1">
    <location>
        <begin position="7"/>
        <end position="188"/>
    </location>
</feature>
<proteinExistence type="predicted"/>
<dbReference type="InterPro" id="IPR036291">
    <property type="entry name" value="NAD(P)-bd_dom_sf"/>
</dbReference>
<dbReference type="Gene3D" id="3.40.50.720">
    <property type="entry name" value="NAD(P)-binding Rossmann-like Domain"/>
    <property type="match status" value="1"/>
</dbReference>
<accession>A0A0H4IEC1</accession>
<dbReference type="PATRIC" id="fig|330734.3.peg.2843"/>
<dbReference type="AlphaFoldDB" id="A0A0H4IEC1"/>
<dbReference type="CDD" id="cd05243">
    <property type="entry name" value="SDR_a5"/>
    <property type="match status" value="1"/>
</dbReference>
<dbReference type="KEGG" id="mpq:ABA45_13560"/>
<keyword evidence="3" id="KW-1185">Reference proteome</keyword>
<evidence type="ECO:0000313" key="3">
    <source>
        <dbReference type="Proteomes" id="UP000036406"/>
    </source>
</evidence>
<dbReference type="SUPFAM" id="SSF51735">
    <property type="entry name" value="NAD(P)-binding Rossmann-fold domains"/>
    <property type="match status" value="1"/>
</dbReference>